<dbReference type="PANTHER" id="PTHR10948:SF23">
    <property type="entry name" value="TRANSPOSASE INSI FOR INSERTION SEQUENCE ELEMENT IS30A-RELATED"/>
    <property type="match status" value="1"/>
</dbReference>
<protein>
    <recommendedName>
        <fullName evidence="3">Integrase catalytic domain-containing protein</fullName>
    </recommendedName>
</protein>
<dbReference type="GO" id="GO:0005829">
    <property type="term" value="C:cytosol"/>
    <property type="evidence" value="ECO:0007669"/>
    <property type="project" value="TreeGrafter"/>
</dbReference>
<keyword evidence="2" id="KW-1185">Reference proteome</keyword>
<evidence type="ECO:0000313" key="2">
    <source>
        <dbReference type="Proteomes" id="UP000280188"/>
    </source>
</evidence>
<reference evidence="1 2" key="1">
    <citation type="journal article" date="2018" name="Microbiol. Resour. Announc.">
        <title>Complete Genome Sequence of Acidithiobacillus ferridurans JCM 18981.</title>
        <authorList>
            <person name="Miyauchi T."/>
            <person name="Kouzuma A."/>
            <person name="Abe T."/>
            <person name="Watanabe K."/>
        </authorList>
    </citation>
    <scope>NUCLEOTIDE SEQUENCE [LARGE SCALE GENOMIC DNA]</scope>
    <source>
        <strain evidence="2">ATCC 33020 / DSM 29468 / JCM 18981 / 11Fe</strain>
    </source>
</reference>
<dbReference type="KEGG" id="afj:AFERRID_26160"/>
<dbReference type="Proteomes" id="UP000280188">
    <property type="component" value="Chromosome"/>
</dbReference>
<evidence type="ECO:0008006" key="3">
    <source>
        <dbReference type="Google" id="ProtNLM"/>
    </source>
</evidence>
<dbReference type="EMBL" id="AP018795">
    <property type="protein sequence ID" value="BBF66398.1"/>
    <property type="molecule type" value="Genomic_DNA"/>
</dbReference>
<dbReference type="InterPro" id="IPR012337">
    <property type="entry name" value="RNaseH-like_sf"/>
</dbReference>
<sequence>MTMVGRWLDIEELEEHTHLMVYFADSHNPWQRPTNENTNGLLRQYFPKGTDLSQYSQQYLTKVANEMNNRPRKFLGFRTPDEVMEYKIRDLDGGVAL</sequence>
<dbReference type="GO" id="GO:0032196">
    <property type="term" value="P:transposition"/>
    <property type="evidence" value="ECO:0007669"/>
    <property type="project" value="TreeGrafter"/>
</dbReference>
<organism evidence="1 2">
    <name type="scientific">Acidithiobacillus ferridurans</name>
    <dbReference type="NCBI Taxonomy" id="1232575"/>
    <lineage>
        <taxon>Bacteria</taxon>
        <taxon>Pseudomonadati</taxon>
        <taxon>Pseudomonadota</taxon>
        <taxon>Acidithiobacillia</taxon>
        <taxon>Acidithiobacillales</taxon>
        <taxon>Acidithiobacillaceae</taxon>
        <taxon>Acidithiobacillus</taxon>
    </lineage>
</organism>
<dbReference type="InterPro" id="IPR053392">
    <property type="entry name" value="Transposase_IS30-like"/>
</dbReference>
<evidence type="ECO:0000313" key="1">
    <source>
        <dbReference type="EMBL" id="BBF66398.1"/>
    </source>
</evidence>
<dbReference type="InterPro" id="IPR051917">
    <property type="entry name" value="Transposase-Integrase"/>
</dbReference>
<accession>A0A2Z6IL39</accession>
<dbReference type="GO" id="GO:0004803">
    <property type="term" value="F:transposase activity"/>
    <property type="evidence" value="ECO:0007669"/>
    <property type="project" value="TreeGrafter"/>
</dbReference>
<name>A0A2Z6IL39_ACIFI</name>
<dbReference type="NCBIfam" id="NF033563">
    <property type="entry name" value="transpos_IS30"/>
    <property type="match status" value="1"/>
</dbReference>
<dbReference type="SUPFAM" id="SSF53098">
    <property type="entry name" value="Ribonuclease H-like"/>
    <property type="match status" value="1"/>
</dbReference>
<dbReference type="PANTHER" id="PTHR10948">
    <property type="entry name" value="TRANSPOSASE"/>
    <property type="match status" value="1"/>
</dbReference>
<dbReference type="AlphaFoldDB" id="A0A2Z6IL39"/>
<gene>
    <name evidence="1" type="ORF">AFERRID_26160</name>
</gene>
<proteinExistence type="predicted"/>